<reference evidence="2 3" key="1">
    <citation type="submission" date="2020-07" db="EMBL/GenBank/DDBJ databases">
        <authorList>
            <person name="Feng X."/>
        </authorList>
    </citation>
    <scope>NUCLEOTIDE SEQUENCE [LARGE SCALE GENOMIC DNA]</scope>
    <source>
        <strain evidence="2 3">JCM14086</strain>
    </source>
</reference>
<keyword evidence="3" id="KW-1185">Reference proteome</keyword>
<keyword evidence="1" id="KW-0732">Signal</keyword>
<dbReference type="Proteomes" id="UP000525652">
    <property type="component" value="Unassembled WGS sequence"/>
</dbReference>
<feature type="chain" id="PRO_5031489879" description="DUF2780 domain-containing protein" evidence="1">
    <location>
        <begin position="19"/>
        <end position="182"/>
    </location>
</feature>
<sequence>MKTFTILFSFLLTSLAFLGCTEEKGSDDSAASAKEEKSGGLLSSITEKGKSLIGGDVSMDDAMSQISKISGFSDTLNSTWKSVKGLDFSDKDALIKQVKSLASTASKNIGMLKQISPMVTGDTGKALIKQISGLSDQLGGLDNIIDKASSITSGDWGSYKDQIGSAIKGLSGGFSSLSKLTK</sequence>
<protein>
    <recommendedName>
        <fullName evidence="4">DUF2780 domain-containing protein</fullName>
    </recommendedName>
</protein>
<dbReference type="RefSeq" id="WP_185691298.1">
    <property type="nucleotide sequence ID" value="NZ_JACHVA010000023.1"/>
</dbReference>
<proteinExistence type="predicted"/>
<dbReference type="PROSITE" id="PS51257">
    <property type="entry name" value="PROKAR_LIPOPROTEIN"/>
    <property type="match status" value="1"/>
</dbReference>
<dbReference type="AlphaFoldDB" id="A0A7X1AV25"/>
<organism evidence="2 3">
    <name type="scientific">Puniceicoccus vermicola</name>
    <dbReference type="NCBI Taxonomy" id="388746"/>
    <lineage>
        <taxon>Bacteria</taxon>
        <taxon>Pseudomonadati</taxon>
        <taxon>Verrucomicrobiota</taxon>
        <taxon>Opitutia</taxon>
        <taxon>Puniceicoccales</taxon>
        <taxon>Puniceicoccaceae</taxon>
        <taxon>Puniceicoccus</taxon>
    </lineage>
</organism>
<evidence type="ECO:0000313" key="2">
    <source>
        <dbReference type="EMBL" id="MBC2600550.1"/>
    </source>
</evidence>
<name>A0A7X1AV25_9BACT</name>
<comment type="caution">
    <text evidence="2">The sequence shown here is derived from an EMBL/GenBank/DDBJ whole genome shotgun (WGS) entry which is preliminary data.</text>
</comment>
<evidence type="ECO:0000256" key="1">
    <source>
        <dbReference type="SAM" id="SignalP"/>
    </source>
</evidence>
<gene>
    <name evidence="2" type="ORF">H5P30_02010</name>
</gene>
<feature type="signal peptide" evidence="1">
    <location>
        <begin position="1"/>
        <end position="18"/>
    </location>
</feature>
<evidence type="ECO:0008006" key="4">
    <source>
        <dbReference type="Google" id="ProtNLM"/>
    </source>
</evidence>
<accession>A0A7X1AV25</accession>
<evidence type="ECO:0000313" key="3">
    <source>
        <dbReference type="Proteomes" id="UP000525652"/>
    </source>
</evidence>
<dbReference type="EMBL" id="JACHVA010000023">
    <property type="protein sequence ID" value="MBC2600550.1"/>
    <property type="molecule type" value="Genomic_DNA"/>
</dbReference>